<name>A0A873WNX5_9CAUD</name>
<gene>
    <name evidence="1" type="ORF">CPT_Miami_276</name>
</gene>
<dbReference type="Proteomes" id="UP000662782">
    <property type="component" value="Segment"/>
</dbReference>
<sequence>MRISHTSLNEEAFLEAIKQIYLRDDPLPSDQTIYEVVSEWVDDLFQNGHVEEDVIDLFLDGLPPTELLKSVTVHPLFRKRVVYSVNPLNGMTETVGFPLIILEYV</sequence>
<dbReference type="EMBL" id="MT701590">
    <property type="protein sequence ID" value="QPB09371.1"/>
    <property type="molecule type" value="Genomic_DNA"/>
</dbReference>
<evidence type="ECO:0000313" key="1">
    <source>
        <dbReference type="EMBL" id="QPB09371.1"/>
    </source>
</evidence>
<accession>A0A873WNX5</accession>
<protein>
    <submittedName>
        <fullName evidence="1">Uncharacterized protein</fullName>
    </submittedName>
</protein>
<reference evidence="1 2" key="1">
    <citation type="submission" date="2020-07" db="EMBL/GenBank/DDBJ databases">
        <title>Complete genome sequence of Klebsiella pneumoniae phage Miami.</title>
        <authorList>
            <person name="Mora D.A."/>
            <person name="Lessor L."/>
            <person name="Gill J."/>
            <person name="Liu M."/>
        </authorList>
    </citation>
    <scope>NUCLEOTIDE SEQUENCE [LARGE SCALE GENOMIC DNA]</scope>
</reference>
<organism evidence="1 2">
    <name type="scientific">Klebsiella phage Miami</name>
    <dbReference type="NCBI Taxonomy" id="2767581"/>
    <lineage>
        <taxon>Viruses</taxon>
        <taxon>Duplodnaviria</taxon>
        <taxon>Heunggongvirae</taxon>
        <taxon>Uroviricota</taxon>
        <taxon>Caudoviricetes</taxon>
        <taxon>Chimalliviridae</taxon>
        <taxon>Miamivirus</taxon>
        <taxon>Miamivirus miami</taxon>
    </lineage>
</organism>
<keyword evidence="2" id="KW-1185">Reference proteome</keyword>
<proteinExistence type="predicted"/>
<evidence type="ECO:0000313" key="2">
    <source>
        <dbReference type="Proteomes" id="UP000662782"/>
    </source>
</evidence>